<proteinExistence type="predicted"/>
<protein>
    <recommendedName>
        <fullName evidence="2">TadE-like domain-containing protein</fullName>
    </recommendedName>
</protein>
<accession>A0ABN2ZVK6</accession>
<organism evidence="3 4">
    <name type="scientific">Kitasatospora kazusensis</name>
    <dbReference type="NCBI Taxonomy" id="407974"/>
    <lineage>
        <taxon>Bacteria</taxon>
        <taxon>Bacillati</taxon>
        <taxon>Actinomycetota</taxon>
        <taxon>Actinomycetes</taxon>
        <taxon>Kitasatosporales</taxon>
        <taxon>Streptomycetaceae</taxon>
        <taxon>Kitasatospora</taxon>
    </lineage>
</organism>
<name>A0ABN2ZVK6_9ACTN</name>
<evidence type="ECO:0000259" key="2">
    <source>
        <dbReference type="Pfam" id="PF07811"/>
    </source>
</evidence>
<dbReference type="Proteomes" id="UP001422759">
    <property type="component" value="Unassembled WGS sequence"/>
</dbReference>
<dbReference type="Pfam" id="PF07811">
    <property type="entry name" value="TadE"/>
    <property type="match status" value="1"/>
</dbReference>
<evidence type="ECO:0000313" key="3">
    <source>
        <dbReference type="EMBL" id="GAA2148494.1"/>
    </source>
</evidence>
<evidence type="ECO:0000313" key="4">
    <source>
        <dbReference type="Proteomes" id="UP001422759"/>
    </source>
</evidence>
<dbReference type="InterPro" id="IPR012495">
    <property type="entry name" value="TadE-like_dom"/>
</dbReference>
<dbReference type="RefSeq" id="WP_344467061.1">
    <property type="nucleotide sequence ID" value="NZ_BAAANT010000024.1"/>
</dbReference>
<keyword evidence="1" id="KW-1133">Transmembrane helix</keyword>
<keyword evidence="4" id="KW-1185">Reference proteome</keyword>
<feature type="transmembrane region" description="Helical" evidence="1">
    <location>
        <begin position="20"/>
        <end position="38"/>
    </location>
</feature>
<keyword evidence="1" id="KW-0472">Membrane</keyword>
<sequence length="148" mass="15047">MSRAGAARRPPDSGSVAVEAAILVPAVVALALIVAGVGRIQTTGGVVDAAARAGARAASLARTPEGAQQAAEDAARGVFSEQHVPCTDLQITQPSSDPVTVNNGALQTVDVRVVCTVRLGWLLVDGMPGSKTLKGEFSSVIDRYRSAG</sequence>
<comment type="caution">
    <text evidence="3">The sequence shown here is derived from an EMBL/GenBank/DDBJ whole genome shotgun (WGS) entry which is preliminary data.</text>
</comment>
<evidence type="ECO:0000256" key="1">
    <source>
        <dbReference type="SAM" id="Phobius"/>
    </source>
</evidence>
<dbReference type="EMBL" id="BAAANT010000024">
    <property type="protein sequence ID" value="GAA2148494.1"/>
    <property type="molecule type" value="Genomic_DNA"/>
</dbReference>
<feature type="domain" description="TadE-like" evidence="2">
    <location>
        <begin position="14"/>
        <end position="56"/>
    </location>
</feature>
<reference evidence="3 4" key="1">
    <citation type="journal article" date="2019" name="Int. J. Syst. Evol. Microbiol.">
        <title>The Global Catalogue of Microorganisms (GCM) 10K type strain sequencing project: providing services to taxonomists for standard genome sequencing and annotation.</title>
        <authorList>
            <consortium name="The Broad Institute Genomics Platform"/>
            <consortium name="The Broad Institute Genome Sequencing Center for Infectious Disease"/>
            <person name="Wu L."/>
            <person name="Ma J."/>
        </authorList>
    </citation>
    <scope>NUCLEOTIDE SEQUENCE [LARGE SCALE GENOMIC DNA]</scope>
    <source>
        <strain evidence="3 4">JCM 14560</strain>
    </source>
</reference>
<keyword evidence="1" id="KW-0812">Transmembrane</keyword>
<gene>
    <name evidence="3" type="ORF">GCM10009760_40620</name>
</gene>